<sequence>MQIVIQPSADAVAEYGADQFSRLLSKKPDAVLGLATGSTPVALYQKLIARYQAGKLSFAKATSFNLDEYLGLSPEHPQSYHYFMQQQLFALIDIQPEQTHVPAGDAADPIAACHDYEARIAAAGGIDLQLLGIGRNGHIGFNEPSSGLRSRTRVKTLTQATIKDNARFFTEGEYQPHLSITMGIGTILDARKVLLLATGEAKADAVKAMVEGPLSAACPASALQLHQHAVVVLDEAAASKLNDLAFYHHIERENQLLLQRLGKS</sequence>
<organism evidence="6 7">
    <name type="scientific">Alkalimonas amylolytica</name>
    <dbReference type="NCBI Taxonomy" id="152573"/>
    <lineage>
        <taxon>Bacteria</taxon>
        <taxon>Pseudomonadati</taxon>
        <taxon>Pseudomonadota</taxon>
        <taxon>Gammaproteobacteria</taxon>
        <taxon>Alkalimonas</taxon>
    </lineage>
</organism>
<dbReference type="GO" id="GO:0005737">
    <property type="term" value="C:cytoplasm"/>
    <property type="evidence" value="ECO:0007669"/>
    <property type="project" value="TreeGrafter"/>
</dbReference>
<reference evidence="6 7" key="1">
    <citation type="submission" date="2016-10" db="EMBL/GenBank/DDBJ databases">
        <authorList>
            <person name="de Groot N.N."/>
        </authorList>
    </citation>
    <scope>NUCLEOTIDE SEQUENCE [LARGE SCALE GENOMIC DNA]</scope>
    <source>
        <strain evidence="6 7">CGMCC 1.3430</strain>
    </source>
</reference>
<proteinExistence type="inferred from homology"/>
<evidence type="ECO:0000259" key="5">
    <source>
        <dbReference type="Pfam" id="PF01182"/>
    </source>
</evidence>
<feature type="site" description="Part of the allosteric site" evidence="4">
    <location>
        <position position="156"/>
    </location>
</feature>
<dbReference type="PANTHER" id="PTHR11280">
    <property type="entry name" value="GLUCOSAMINE-6-PHOSPHATE ISOMERASE"/>
    <property type="match status" value="1"/>
</dbReference>
<dbReference type="GO" id="GO:0006043">
    <property type="term" value="P:glucosamine catabolic process"/>
    <property type="evidence" value="ECO:0007669"/>
    <property type="project" value="TreeGrafter"/>
</dbReference>
<evidence type="ECO:0000256" key="3">
    <source>
        <dbReference type="ARBA" id="ARBA00023277"/>
    </source>
</evidence>
<dbReference type="Pfam" id="PF01182">
    <property type="entry name" value="Glucosamine_iso"/>
    <property type="match status" value="1"/>
</dbReference>
<dbReference type="CDD" id="cd01399">
    <property type="entry name" value="GlcN6P_deaminase"/>
    <property type="match status" value="1"/>
</dbReference>
<dbReference type="GO" id="GO:0005975">
    <property type="term" value="P:carbohydrate metabolic process"/>
    <property type="evidence" value="ECO:0007669"/>
    <property type="project" value="InterPro"/>
</dbReference>
<feature type="active site" description="For ring-opening step" evidence="4">
    <location>
        <position position="136"/>
    </location>
</feature>
<comment type="function">
    <text evidence="4">Catalyzes the reversible isomerization-deamination of glucosamine 6-phosphate (GlcN6P) to form fructose 6-phosphate (Fru6P) and ammonium ion.</text>
</comment>
<dbReference type="NCBIfam" id="TIGR00502">
    <property type="entry name" value="nagB"/>
    <property type="match status" value="1"/>
</dbReference>
<evidence type="ECO:0000256" key="2">
    <source>
        <dbReference type="ARBA" id="ARBA00022801"/>
    </source>
</evidence>
<dbReference type="NCBIfam" id="NF001684">
    <property type="entry name" value="PRK00443.1-4"/>
    <property type="match status" value="1"/>
</dbReference>
<feature type="site" description="Part of the allosteric site" evidence="4">
    <location>
        <position position="146"/>
    </location>
</feature>
<dbReference type="UniPathway" id="UPA00629">
    <property type="reaction ID" value="UER00684"/>
</dbReference>
<feature type="site" description="Part of the allosteric site" evidence="4">
    <location>
        <position position="155"/>
    </location>
</feature>
<comment type="catalytic activity">
    <reaction evidence="1 4">
        <text>alpha-D-glucosamine 6-phosphate + H2O = beta-D-fructose 6-phosphate + NH4(+)</text>
        <dbReference type="Rhea" id="RHEA:12172"/>
        <dbReference type="ChEBI" id="CHEBI:15377"/>
        <dbReference type="ChEBI" id="CHEBI:28938"/>
        <dbReference type="ChEBI" id="CHEBI:57634"/>
        <dbReference type="ChEBI" id="CHEBI:75989"/>
        <dbReference type="EC" id="3.5.99.6"/>
    </reaction>
</comment>
<feature type="active site" description="Proton acceptor; for ring-opening step" evidence="4">
    <location>
        <position position="138"/>
    </location>
</feature>
<comment type="activity regulation">
    <text evidence="4">Allosterically activated by N-acetylglucosamine 6-phosphate (GlcNAc6P).</text>
</comment>
<dbReference type="SUPFAM" id="SSF100950">
    <property type="entry name" value="NagB/RpiA/CoA transferase-like"/>
    <property type="match status" value="1"/>
</dbReference>
<dbReference type="InterPro" id="IPR004547">
    <property type="entry name" value="Glucosamine6P_isomerase"/>
</dbReference>
<dbReference type="EMBL" id="FNRM01000001">
    <property type="protein sequence ID" value="SEA07066.1"/>
    <property type="molecule type" value="Genomic_DNA"/>
</dbReference>
<dbReference type="EC" id="3.5.99.6" evidence="4"/>
<dbReference type="OrthoDB" id="9791139at2"/>
<keyword evidence="4" id="KW-0021">Allosteric enzyme</keyword>
<comment type="similarity">
    <text evidence="4">Belongs to the glucosamine/galactosamine-6-phosphate isomerase family. NagB subfamily.</text>
</comment>
<protein>
    <recommendedName>
        <fullName evidence="4">Glucosamine-6-phosphate deaminase</fullName>
        <ecNumber evidence="4">3.5.99.6</ecNumber>
    </recommendedName>
    <alternativeName>
        <fullName evidence="4">GlcN6P deaminase</fullName>
        <shortName evidence="4">GNPDA</shortName>
    </alternativeName>
    <alternativeName>
        <fullName evidence="4">Glucosamine-6-phosphate isomerase</fullName>
    </alternativeName>
</protein>
<dbReference type="InterPro" id="IPR037171">
    <property type="entry name" value="NagB/RpiA_transferase-like"/>
</dbReference>
<dbReference type="Proteomes" id="UP000198773">
    <property type="component" value="Unassembled WGS sequence"/>
</dbReference>
<feature type="active site" description="For ring-opening step" evidence="4">
    <location>
        <position position="143"/>
    </location>
</feature>
<keyword evidence="3 4" id="KW-0119">Carbohydrate metabolism</keyword>
<dbReference type="FunFam" id="3.40.50.1360:FF:000003">
    <property type="entry name" value="Glucosamine-6-phosphate deaminase"/>
    <property type="match status" value="1"/>
</dbReference>
<evidence type="ECO:0000256" key="1">
    <source>
        <dbReference type="ARBA" id="ARBA00000644"/>
    </source>
</evidence>
<evidence type="ECO:0000313" key="7">
    <source>
        <dbReference type="Proteomes" id="UP000198773"/>
    </source>
</evidence>
<comment type="caution">
    <text evidence="4">Lacks conserved residue(s) required for the propagation of feature annotation.</text>
</comment>
<feature type="site" description="Part of the allosteric site" evidence="4">
    <location>
        <position position="153"/>
    </location>
</feature>
<feature type="domain" description="Glucosamine/galactosamine-6-phosphate isomerase" evidence="5">
    <location>
        <begin position="9"/>
        <end position="229"/>
    </location>
</feature>
<dbReference type="GO" id="GO:0019262">
    <property type="term" value="P:N-acetylneuraminate catabolic process"/>
    <property type="evidence" value="ECO:0007669"/>
    <property type="project" value="UniProtKB-UniRule"/>
</dbReference>
<name>A0A1H3Y5Z1_ALKAM</name>
<dbReference type="InterPro" id="IPR006148">
    <property type="entry name" value="Glc/Gal-6P_isomerase"/>
</dbReference>
<feature type="active site" description="Proton acceptor; for enolization step" evidence="4">
    <location>
        <position position="67"/>
    </location>
</feature>
<dbReference type="PANTHER" id="PTHR11280:SF5">
    <property type="entry name" value="GLUCOSAMINE-6-PHOSPHATE ISOMERASE"/>
    <property type="match status" value="1"/>
</dbReference>
<dbReference type="AlphaFoldDB" id="A0A1H3Y5Z1"/>
<comment type="pathway">
    <text evidence="4">Amino-sugar metabolism; N-acetylneuraminate degradation; D-fructose 6-phosphate from N-acetylneuraminate: step 5/5.</text>
</comment>
<dbReference type="GO" id="GO:0004342">
    <property type="term" value="F:glucosamine-6-phosphate deaminase activity"/>
    <property type="evidence" value="ECO:0007669"/>
    <property type="project" value="UniProtKB-UniRule"/>
</dbReference>
<gene>
    <name evidence="4" type="primary">nagB</name>
    <name evidence="6" type="ORF">SAMN04488051_101556</name>
</gene>
<evidence type="ECO:0000313" key="6">
    <source>
        <dbReference type="EMBL" id="SEA07066.1"/>
    </source>
</evidence>
<dbReference type="Gene3D" id="3.40.50.1360">
    <property type="match status" value="1"/>
</dbReference>
<dbReference type="RefSeq" id="WP_091339072.1">
    <property type="nucleotide sequence ID" value="NZ_FNRM01000001.1"/>
</dbReference>
<evidence type="ECO:0000256" key="4">
    <source>
        <dbReference type="HAMAP-Rule" id="MF_01241"/>
    </source>
</evidence>
<dbReference type="PROSITE" id="PS01161">
    <property type="entry name" value="GLC_GALNAC_ISOMERASE"/>
    <property type="match status" value="1"/>
</dbReference>
<accession>A0A1H3Y5Z1</accession>
<comment type="subunit">
    <text evidence="4">Homohexamer.</text>
</comment>
<keyword evidence="7" id="KW-1185">Reference proteome</keyword>
<dbReference type="HAMAP" id="MF_01241">
    <property type="entry name" value="GlcN6P_deamin"/>
    <property type="match status" value="1"/>
</dbReference>
<dbReference type="InterPro" id="IPR018321">
    <property type="entry name" value="Glucosamine6P_isomerase_CS"/>
</dbReference>
<dbReference type="GO" id="GO:0006046">
    <property type="term" value="P:N-acetylglucosamine catabolic process"/>
    <property type="evidence" value="ECO:0007669"/>
    <property type="project" value="UniProtKB-UniRule"/>
</dbReference>
<dbReference type="STRING" id="152573.SAMN04488051_101556"/>
<keyword evidence="2 4" id="KW-0378">Hydrolase</keyword>
<dbReference type="GO" id="GO:0042802">
    <property type="term" value="F:identical protein binding"/>
    <property type="evidence" value="ECO:0007669"/>
    <property type="project" value="TreeGrafter"/>
</dbReference>